<name>A0AA35LN58_9SAUR</name>
<sequence length="344" mass="38265">MDSQPQKTHLQGLCLRRFCCLWDIGVTNDWEGPEYLEGWLHSTGAAQNPEWDHTGPQRHCTEACWPNPFVPRARSLLLGQGGNIRLLSKVAREAPYPNCWICAHTPNHQKQGLPLVAVAVTLDQYSTGDITSWNLTALNLTHQYLYLTEPTKGPLCHLFTGEGTPVGKSTCDINLDILITGQVTASNSTQSRTYPDLTSTLKEAVGHPAKWQPDYLNTMLLQAFASRRMESFLNGLFWICGHRVYTWISPHMSGSCFVGYIIPGLRITPHLPAGQQRNKREQKTLLDLSDVAANGETVERVLFPAYGAGSNHVDILKLTDILLKFMQECVPNPQGFGKEAGLQT</sequence>
<keyword evidence="2" id="KW-1185">Reference proteome</keyword>
<dbReference type="AlphaFoldDB" id="A0AA35LN58"/>
<dbReference type="PANTHER" id="PTHR10424">
    <property type="entry name" value="VIRAL ENVELOPE PROTEIN"/>
    <property type="match status" value="1"/>
</dbReference>
<organism evidence="1 2">
    <name type="scientific">Podarcis lilfordi</name>
    <name type="common">Lilford's wall lizard</name>
    <dbReference type="NCBI Taxonomy" id="74358"/>
    <lineage>
        <taxon>Eukaryota</taxon>
        <taxon>Metazoa</taxon>
        <taxon>Chordata</taxon>
        <taxon>Craniata</taxon>
        <taxon>Vertebrata</taxon>
        <taxon>Euteleostomi</taxon>
        <taxon>Lepidosauria</taxon>
        <taxon>Squamata</taxon>
        <taxon>Bifurcata</taxon>
        <taxon>Unidentata</taxon>
        <taxon>Episquamata</taxon>
        <taxon>Laterata</taxon>
        <taxon>Lacertibaenia</taxon>
        <taxon>Lacertidae</taxon>
        <taxon>Podarcis</taxon>
    </lineage>
</organism>
<reference evidence="1" key="1">
    <citation type="submission" date="2022-12" db="EMBL/GenBank/DDBJ databases">
        <authorList>
            <person name="Alioto T."/>
            <person name="Alioto T."/>
            <person name="Gomez Garrido J."/>
        </authorList>
    </citation>
    <scope>NUCLEOTIDE SEQUENCE</scope>
</reference>
<accession>A0AA35LN58</accession>
<protein>
    <submittedName>
        <fullName evidence="1">Uncharacterized protein</fullName>
    </submittedName>
</protein>
<gene>
    <name evidence="1" type="ORF">PODLI_1B009634</name>
</gene>
<evidence type="ECO:0000313" key="1">
    <source>
        <dbReference type="EMBL" id="CAI5799365.1"/>
    </source>
</evidence>
<proteinExistence type="predicted"/>
<dbReference type="EMBL" id="OX395145">
    <property type="protein sequence ID" value="CAI5799365.1"/>
    <property type="molecule type" value="Genomic_DNA"/>
</dbReference>
<dbReference type="InterPro" id="IPR018154">
    <property type="entry name" value="TLV/ENV_coat_polyprotein"/>
</dbReference>
<evidence type="ECO:0000313" key="2">
    <source>
        <dbReference type="Proteomes" id="UP001178461"/>
    </source>
</evidence>
<dbReference type="Proteomes" id="UP001178461">
    <property type="component" value="Chromosome W"/>
</dbReference>